<reference evidence="1" key="1">
    <citation type="submission" date="2021-06" db="EMBL/GenBank/DDBJ databases">
        <authorList>
            <person name="Kallberg Y."/>
            <person name="Tangrot J."/>
            <person name="Rosling A."/>
        </authorList>
    </citation>
    <scope>NUCLEOTIDE SEQUENCE</scope>
    <source>
        <strain evidence="1">CL551</strain>
    </source>
</reference>
<accession>A0A9N9EX29</accession>
<dbReference type="Proteomes" id="UP000789342">
    <property type="component" value="Unassembled WGS sequence"/>
</dbReference>
<organism evidence="1 2">
    <name type="scientific">Acaulospora morrowiae</name>
    <dbReference type="NCBI Taxonomy" id="94023"/>
    <lineage>
        <taxon>Eukaryota</taxon>
        <taxon>Fungi</taxon>
        <taxon>Fungi incertae sedis</taxon>
        <taxon>Mucoromycota</taxon>
        <taxon>Glomeromycotina</taxon>
        <taxon>Glomeromycetes</taxon>
        <taxon>Diversisporales</taxon>
        <taxon>Acaulosporaceae</taxon>
        <taxon>Acaulospora</taxon>
    </lineage>
</organism>
<dbReference type="PANTHER" id="PTHR13318">
    <property type="entry name" value="PARTNER OF PAIRED, ISOFORM B-RELATED"/>
    <property type="match status" value="1"/>
</dbReference>
<evidence type="ECO:0000313" key="1">
    <source>
        <dbReference type="EMBL" id="CAG8694175.1"/>
    </source>
</evidence>
<name>A0A9N9EX29_9GLOM</name>
<dbReference type="SUPFAM" id="SSF52047">
    <property type="entry name" value="RNI-like"/>
    <property type="match status" value="1"/>
</dbReference>
<dbReference type="Gene3D" id="3.80.10.10">
    <property type="entry name" value="Ribonuclease Inhibitor"/>
    <property type="match status" value="1"/>
</dbReference>
<dbReference type="EMBL" id="CAJVPV010015807">
    <property type="protein sequence ID" value="CAG8694175.1"/>
    <property type="molecule type" value="Genomic_DNA"/>
</dbReference>
<dbReference type="AlphaFoldDB" id="A0A9N9EX29"/>
<keyword evidence="2" id="KW-1185">Reference proteome</keyword>
<comment type="caution">
    <text evidence="1">The sequence shown here is derived from an EMBL/GenBank/DDBJ whole genome shotgun (WGS) entry which is preliminary data.</text>
</comment>
<dbReference type="GO" id="GO:0019005">
    <property type="term" value="C:SCF ubiquitin ligase complex"/>
    <property type="evidence" value="ECO:0007669"/>
    <property type="project" value="TreeGrafter"/>
</dbReference>
<dbReference type="GO" id="GO:0031146">
    <property type="term" value="P:SCF-dependent proteasomal ubiquitin-dependent protein catabolic process"/>
    <property type="evidence" value="ECO:0007669"/>
    <property type="project" value="TreeGrafter"/>
</dbReference>
<proteinExistence type="predicted"/>
<feature type="non-terminal residue" evidence="1">
    <location>
        <position position="1"/>
    </location>
</feature>
<protein>
    <submittedName>
        <fullName evidence="1">18224_t:CDS:1</fullName>
    </submittedName>
</protein>
<evidence type="ECO:0000313" key="2">
    <source>
        <dbReference type="Proteomes" id="UP000789342"/>
    </source>
</evidence>
<gene>
    <name evidence="1" type="ORF">AMORRO_LOCUS11773</name>
</gene>
<dbReference type="OrthoDB" id="2364652at2759"/>
<sequence length="502" mass="57298">WSEQATTFLYRDPWQYWLYVRKNEDVAKQLIDTYVVCYKYFKMANSNKDRTTAPPTKQIRTEVNNNPDIIVPSKDLISMAKILHLPALYQCIEIWCRNNNGSDDEQEIKKEIESLFLDLFKMFVDRARIKECTFADSIKDVSYPINLHQLKDLETTFRKLTVGLRYLNLGFFECNDRLLSILTESCTALKTFKVKADNCSDGALAKFVRAQRSLTKLKIRYAKDLRKTLDAIGSQASTMVKLRILNCNLKSCTEPFVGIAACTNLRSLYMRNIEKFATNLSLSQLLMPIAKNCKFHNVDFWNTLLPADVLVEIARNSSTTLRRVHLMRYRNGEYGEYKEDLSPGIEALAKYATKLCHFERNILPQELDAMCHLVSSIGYSLETLEVDSQDMAGIDSSNFLICIGRNCPNIVLLNISSYEFTTDAFTVLLQGCKSLQNLMITDSDSVDVLALIKENCVGTLRSLVISECRNVTNESITRFQQESGIEVETDIEGDADIDIENE</sequence>
<dbReference type="InterPro" id="IPR032675">
    <property type="entry name" value="LRR_dom_sf"/>
</dbReference>